<evidence type="ECO:0000313" key="1">
    <source>
        <dbReference type="EMBL" id="TDD35489.1"/>
    </source>
</evidence>
<name>A0A4R4XWV8_9PSEU</name>
<gene>
    <name evidence="1" type="ORF">E1288_43085</name>
</gene>
<organism evidence="1 2">
    <name type="scientific">Saccharopolyspora elongata</name>
    <dbReference type="NCBI Taxonomy" id="2530387"/>
    <lineage>
        <taxon>Bacteria</taxon>
        <taxon>Bacillati</taxon>
        <taxon>Actinomycetota</taxon>
        <taxon>Actinomycetes</taxon>
        <taxon>Pseudonocardiales</taxon>
        <taxon>Pseudonocardiaceae</taxon>
        <taxon>Saccharopolyspora</taxon>
    </lineage>
</organism>
<sequence>MSLLTARNATFQDLRRLLEEQQDAKIDVVAPATALRSRNAAIELSGVEPLLEESGFTLVDGLYLPTASADGDIAAKLRIPAQFLRRLRIERPDLYDSNVNGLLHGKTRRGRDGRSTVLHPSDERKFLLRMFRGQDGGDGVLRALLSDSYGLIDHLDVLLAVLDGIRQADVDVSIRSCDLTESSMRAKVFSPKVSALAPRFLDGYRNPFANPALEAERRRISTAVDHWHQGSGFEGTGSGAGDEPVVFAGFRVANSETGDGAVTLKPELLIQVCSNGLTLPALAIRKVHMGSKLEQGAVSWSLDTQRKHLSLITAQARDAVARWLSPEFLAKQVDELEQQAGAPVTEPDTTIRAIAQSLKFSDAEREGILRHFTAGGQLSAGGLAHAVTSFSQTVADADRADALDDLALKAMAACANI</sequence>
<evidence type="ECO:0000313" key="2">
    <source>
        <dbReference type="Proteomes" id="UP000294947"/>
    </source>
</evidence>
<proteinExistence type="predicted"/>
<reference evidence="1 2" key="1">
    <citation type="submission" date="2019-03" db="EMBL/GenBank/DDBJ databases">
        <title>Draft genome sequences of novel Actinobacteria.</title>
        <authorList>
            <person name="Sahin N."/>
            <person name="Ay H."/>
            <person name="Saygin H."/>
        </authorList>
    </citation>
    <scope>NUCLEOTIDE SEQUENCE [LARGE SCALE GENOMIC DNA]</scope>
    <source>
        <strain evidence="1 2">7K502</strain>
    </source>
</reference>
<keyword evidence="2" id="KW-1185">Reference proteome</keyword>
<dbReference type="AlphaFoldDB" id="A0A4R4XWV8"/>
<dbReference type="Proteomes" id="UP000294947">
    <property type="component" value="Unassembled WGS sequence"/>
</dbReference>
<dbReference type="OrthoDB" id="2679764at2"/>
<evidence type="ECO:0008006" key="3">
    <source>
        <dbReference type="Google" id="ProtNLM"/>
    </source>
</evidence>
<comment type="caution">
    <text evidence="1">The sequence shown here is derived from an EMBL/GenBank/DDBJ whole genome shotgun (WGS) entry which is preliminary data.</text>
</comment>
<dbReference type="RefSeq" id="WP_132494674.1">
    <property type="nucleotide sequence ID" value="NZ_SMKW01000123.1"/>
</dbReference>
<accession>A0A4R4XWV8</accession>
<dbReference type="EMBL" id="SMKW01000123">
    <property type="protein sequence ID" value="TDD35489.1"/>
    <property type="molecule type" value="Genomic_DNA"/>
</dbReference>
<protein>
    <recommendedName>
        <fullName evidence="3">DUF932 domain-containing protein</fullName>
    </recommendedName>
</protein>